<evidence type="ECO:0000313" key="1">
    <source>
        <dbReference type="EMBL" id="SHK70352.1"/>
    </source>
</evidence>
<protein>
    <submittedName>
        <fullName evidence="1">Uncharacterized protein</fullName>
    </submittedName>
</protein>
<dbReference type="EMBL" id="FQZY01000075">
    <property type="protein sequence ID" value="SHK70352.1"/>
    <property type="molecule type" value="Genomic_DNA"/>
</dbReference>
<proteinExistence type="predicted"/>
<dbReference type="Proteomes" id="UP000184301">
    <property type="component" value="Unassembled WGS sequence"/>
</dbReference>
<name>A0A1M6UM99_9FIRM</name>
<gene>
    <name evidence="1" type="ORF">SAMN02745243_03546</name>
</gene>
<evidence type="ECO:0000313" key="2">
    <source>
        <dbReference type="Proteomes" id="UP000184301"/>
    </source>
</evidence>
<dbReference type="OrthoDB" id="2912053at2"/>
<reference evidence="1 2" key="1">
    <citation type="submission" date="2016-11" db="EMBL/GenBank/DDBJ databases">
        <authorList>
            <person name="Jaros S."/>
            <person name="Januszkiewicz K."/>
            <person name="Wedrychowicz H."/>
        </authorList>
    </citation>
    <scope>NUCLEOTIDE SEQUENCE [LARGE SCALE GENOMIC DNA]</scope>
    <source>
        <strain evidence="1 2">DSM 15480</strain>
    </source>
</reference>
<dbReference type="AlphaFoldDB" id="A0A1M6UM99"/>
<dbReference type="RefSeq" id="WP_073112864.1">
    <property type="nucleotide sequence ID" value="NZ_FQZY01000075.1"/>
</dbReference>
<sequence>MIYYINGYGSTSHALEAYYEKRNFLGEIVQAEMILEPKKMKHMLVLKDQEENEIVIINGVSAGDAGTGSQGTIEILKDGGFDISPEQIYGHSTFKIQKVK</sequence>
<accession>A0A1M6UM99</accession>
<keyword evidence="2" id="KW-1185">Reference proteome</keyword>
<organism evidence="1 2">
    <name type="scientific">Hespellia stercorisuis DSM 15480</name>
    <dbReference type="NCBI Taxonomy" id="1121950"/>
    <lineage>
        <taxon>Bacteria</taxon>
        <taxon>Bacillati</taxon>
        <taxon>Bacillota</taxon>
        <taxon>Clostridia</taxon>
        <taxon>Lachnospirales</taxon>
        <taxon>Lachnospiraceae</taxon>
        <taxon>Hespellia</taxon>
    </lineage>
</organism>
<dbReference type="STRING" id="1121950.SAMN02745243_03546"/>